<organism evidence="1 2">
    <name type="scientific">Candidatus Hydrogenisulfobacillus filiaventi</name>
    <dbReference type="NCBI Taxonomy" id="2707344"/>
    <lineage>
        <taxon>Bacteria</taxon>
        <taxon>Bacillati</taxon>
        <taxon>Bacillota</taxon>
        <taxon>Clostridia</taxon>
        <taxon>Eubacteriales</taxon>
        <taxon>Clostridiales Family XVII. Incertae Sedis</taxon>
        <taxon>Candidatus Hydrogenisulfobacillus</taxon>
    </lineage>
</organism>
<keyword evidence="2" id="KW-1185">Reference proteome</keyword>
<gene>
    <name evidence="1" type="ORF">R50_2052</name>
</gene>
<dbReference type="EMBL" id="LR778114">
    <property type="protein sequence ID" value="CAB1129549.1"/>
    <property type="molecule type" value="Genomic_DNA"/>
</dbReference>
<name>A0A6F8ZI42_9FIRM</name>
<evidence type="ECO:0000313" key="2">
    <source>
        <dbReference type="Proteomes" id="UP000503399"/>
    </source>
</evidence>
<protein>
    <submittedName>
        <fullName evidence="1">Uncharacterized protein</fullName>
    </submittedName>
</protein>
<dbReference type="Proteomes" id="UP000503399">
    <property type="component" value="Chromosome"/>
</dbReference>
<evidence type="ECO:0000313" key="1">
    <source>
        <dbReference type="EMBL" id="CAB1129549.1"/>
    </source>
</evidence>
<dbReference type="KEGG" id="hfv:R50_2052"/>
<sequence length="178" mass="19130">MDRNDWRAMADLRTWAATAVLWSGLRFGLRDGEVGLVAVGRPRRLGDGSLVISTGRADVPVTAETARWWLLARPGLADRRVEPARRLAGAPDGTPDHALRLGLAARWPPVTDAWAWMRMEGDEAEVLIVTPPAWRPFARAALAATDLRELGSSPGAATAVCAVQAVSVSAALMWRSAS</sequence>
<accession>A0A6F8ZI42</accession>
<dbReference type="AlphaFoldDB" id="A0A6F8ZI42"/>
<reference evidence="1 2" key="1">
    <citation type="submission" date="2020-02" db="EMBL/GenBank/DDBJ databases">
        <authorList>
            <person name="Hogendoorn C."/>
        </authorList>
    </citation>
    <scope>NUCLEOTIDE SEQUENCE [LARGE SCALE GENOMIC DNA]</scope>
    <source>
        <strain evidence="1">R501</strain>
    </source>
</reference>
<proteinExistence type="predicted"/>